<feature type="transmembrane region" description="Helical" evidence="1">
    <location>
        <begin position="142"/>
        <end position="167"/>
    </location>
</feature>
<sequence length="171" mass="19845">MVRSFIENPILIEENNQVQTNNFKINFSKECICISFLIIVVFFITPAIFISLGKLLYDIKTMNVVSYTVTNETCTTITSNVSTFNCYSSNLIYLKDNYSCYYPYEKDNYNYKSTIDNAKKKISSKKKFIINKGKKCKEEPLFIKNLLITGVIFLSTSTTMAFVMIFFKPEY</sequence>
<proteinExistence type="predicted"/>
<evidence type="ECO:0000256" key="1">
    <source>
        <dbReference type="SAM" id="Phobius"/>
    </source>
</evidence>
<keyword evidence="1" id="KW-1133">Transmembrane helix</keyword>
<evidence type="ECO:0000313" key="2">
    <source>
        <dbReference type="EMBL" id="QHS78117.1"/>
    </source>
</evidence>
<name>A0A6C0AEC4_9ZZZZ</name>
<feature type="transmembrane region" description="Helical" evidence="1">
    <location>
        <begin position="34"/>
        <end position="57"/>
    </location>
</feature>
<keyword evidence="1" id="KW-0812">Transmembrane</keyword>
<dbReference type="AlphaFoldDB" id="A0A6C0AEC4"/>
<reference evidence="2" key="1">
    <citation type="journal article" date="2020" name="Nature">
        <title>Giant virus diversity and host interactions through global metagenomics.</title>
        <authorList>
            <person name="Schulz F."/>
            <person name="Roux S."/>
            <person name="Paez-Espino D."/>
            <person name="Jungbluth S."/>
            <person name="Walsh D.A."/>
            <person name="Denef V.J."/>
            <person name="McMahon K.D."/>
            <person name="Konstantinidis K.T."/>
            <person name="Eloe-Fadrosh E.A."/>
            <person name="Kyrpides N.C."/>
            <person name="Woyke T."/>
        </authorList>
    </citation>
    <scope>NUCLEOTIDE SEQUENCE</scope>
    <source>
        <strain evidence="2">GVMAG-S-1021933-23</strain>
    </source>
</reference>
<dbReference type="EMBL" id="MN740594">
    <property type="protein sequence ID" value="QHS78117.1"/>
    <property type="molecule type" value="Genomic_DNA"/>
</dbReference>
<accession>A0A6C0AEC4</accession>
<protein>
    <submittedName>
        <fullName evidence="2">Uncharacterized protein</fullName>
    </submittedName>
</protein>
<organism evidence="2">
    <name type="scientific">viral metagenome</name>
    <dbReference type="NCBI Taxonomy" id="1070528"/>
    <lineage>
        <taxon>unclassified sequences</taxon>
        <taxon>metagenomes</taxon>
        <taxon>organismal metagenomes</taxon>
    </lineage>
</organism>
<keyword evidence="1" id="KW-0472">Membrane</keyword>